<evidence type="ECO:0000313" key="2">
    <source>
        <dbReference type="Proteomes" id="UP001177670"/>
    </source>
</evidence>
<proteinExistence type="predicted"/>
<accession>A0AA40KY97</accession>
<reference evidence="1" key="1">
    <citation type="submission" date="2021-10" db="EMBL/GenBank/DDBJ databases">
        <title>Melipona bicolor Genome sequencing and assembly.</title>
        <authorList>
            <person name="Araujo N.S."/>
            <person name="Arias M.C."/>
        </authorList>
    </citation>
    <scope>NUCLEOTIDE SEQUENCE</scope>
    <source>
        <strain evidence="1">USP_2M_L1-L4_2017</strain>
        <tissue evidence="1">Whole body</tissue>
    </source>
</reference>
<dbReference type="Proteomes" id="UP001177670">
    <property type="component" value="Unassembled WGS sequence"/>
</dbReference>
<dbReference type="AlphaFoldDB" id="A0AA40KY97"/>
<dbReference type="EMBL" id="JAHYIQ010000001">
    <property type="protein sequence ID" value="KAK1137659.1"/>
    <property type="molecule type" value="Genomic_DNA"/>
</dbReference>
<gene>
    <name evidence="1" type="ORF">K0M31_002157</name>
</gene>
<keyword evidence="2" id="KW-1185">Reference proteome</keyword>
<evidence type="ECO:0000313" key="1">
    <source>
        <dbReference type="EMBL" id="KAK1137659.1"/>
    </source>
</evidence>
<organism evidence="1 2">
    <name type="scientific">Melipona bicolor</name>
    <dbReference type="NCBI Taxonomy" id="60889"/>
    <lineage>
        <taxon>Eukaryota</taxon>
        <taxon>Metazoa</taxon>
        <taxon>Ecdysozoa</taxon>
        <taxon>Arthropoda</taxon>
        <taxon>Hexapoda</taxon>
        <taxon>Insecta</taxon>
        <taxon>Pterygota</taxon>
        <taxon>Neoptera</taxon>
        <taxon>Endopterygota</taxon>
        <taxon>Hymenoptera</taxon>
        <taxon>Apocrita</taxon>
        <taxon>Aculeata</taxon>
        <taxon>Apoidea</taxon>
        <taxon>Anthophila</taxon>
        <taxon>Apidae</taxon>
        <taxon>Melipona</taxon>
    </lineage>
</organism>
<protein>
    <submittedName>
        <fullName evidence="1">Uncharacterized protein</fullName>
    </submittedName>
</protein>
<name>A0AA40KY97_9HYME</name>
<sequence>MANATFENRVWKKQEPASFSETSLTDTAKTTCLKWFESICERLDIASRRPSSRTRSNVVCNFC</sequence>
<comment type="caution">
    <text evidence="1">The sequence shown here is derived from an EMBL/GenBank/DDBJ whole genome shotgun (WGS) entry which is preliminary data.</text>
</comment>
<feature type="non-terminal residue" evidence="1">
    <location>
        <position position="63"/>
    </location>
</feature>